<dbReference type="AlphaFoldDB" id="A0A4R8UC42"/>
<keyword evidence="2" id="KW-1185">Reference proteome</keyword>
<evidence type="ECO:0000313" key="2">
    <source>
        <dbReference type="Proteomes" id="UP000297866"/>
    </source>
</evidence>
<reference evidence="1 2" key="1">
    <citation type="submission" date="2019-03" db="EMBL/GenBank/DDBJ databases">
        <title>Genomics of glacier-inhabiting Cryobacterium strains.</title>
        <authorList>
            <person name="Liu Q."/>
            <person name="Xin Y.-H."/>
        </authorList>
    </citation>
    <scope>NUCLEOTIDE SEQUENCE [LARGE SCALE GENOMIC DNA]</scope>
    <source>
        <strain evidence="1 2">Sr47</strain>
    </source>
</reference>
<dbReference type="EMBL" id="SOEZ01000061">
    <property type="protein sequence ID" value="TFB48726.1"/>
    <property type="molecule type" value="Genomic_DNA"/>
</dbReference>
<comment type="caution">
    <text evidence="1">The sequence shown here is derived from an EMBL/GenBank/DDBJ whole genome shotgun (WGS) entry which is preliminary data.</text>
</comment>
<dbReference type="OrthoDB" id="8156917at2"/>
<evidence type="ECO:0000313" key="1">
    <source>
        <dbReference type="EMBL" id="TFB48726.1"/>
    </source>
</evidence>
<dbReference type="Gene3D" id="3.40.109.10">
    <property type="entry name" value="NADH Oxidase"/>
    <property type="match status" value="1"/>
</dbReference>
<name>A0A4R8UC42_9MICO</name>
<dbReference type="RefSeq" id="WP_134491637.1">
    <property type="nucleotide sequence ID" value="NZ_SOEZ01000061.1"/>
</dbReference>
<sequence length="346" mass="38425">MTTSMGDVWPGIIEDVRLYPSPHNSQPIKLRALNDTTAEVYYDLDLGLPAESFGIPFGHVCAGVFLHALAVVAAGHGFRTIEALDHSDLDFDAAERLHVLGTVTLESQHQDAEARAGHADFLARRTSRRPYDNTLVDPSTVEEAARIAASAGFRFRTTSDARIVQDLVRINQETLFDDLQNDAVYGEIMHWLRFSKSEAAERQDGLSAETMLMPGGILRFAMKHRGLWQLPIVGPAIRGVYLRTMRGVRQLGWLEGPFAAPADYIEAGRTFLRLWLHFTRAGVYLHPFGTVITNPGSHDLFVRALGITEGDGDMAWMLFRFGHSKTPPLAHRRPAARMLLPATEDA</sequence>
<dbReference type="InterPro" id="IPR000415">
    <property type="entry name" value="Nitroreductase-like"/>
</dbReference>
<dbReference type="GO" id="GO:0016491">
    <property type="term" value="F:oxidoreductase activity"/>
    <property type="evidence" value="ECO:0007669"/>
    <property type="project" value="InterPro"/>
</dbReference>
<protein>
    <submittedName>
        <fullName evidence="1">Uncharacterized protein</fullName>
    </submittedName>
</protein>
<dbReference type="Proteomes" id="UP000297866">
    <property type="component" value="Unassembled WGS sequence"/>
</dbReference>
<proteinExistence type="predicted"/>
<organism evidence="1 2">
    <name type="scientific">Cryobacterium tagatosivorans</name>
    <dbReference type="NCBI Taxonomy" id="1259199"/>
    <lineage>
        <taxon>Bacteria</taxon>
        <taxon>Bacillati</taxon>
        <taxon>Actinomycetota</taxon>
        <taxon>Actinomycetes</taxon>
        <taxon>Micrococcales</taxon>
        <taxon>Microbacteriaceae</taxon>
        <taxon>Cryobacterium</taxon>
    </lineage>
</organism>
<accession>A0A4R8UC42</accession>
<gene>
    <name evidence="1" type="ORF">E3O23_12990</name>
</gene>